<reference evidence="8" key="1">
    <citation type="submission" date="2022-01" db="EMBL/GenBank/DDBJ databases">
        <title>Draft genome sequence of Sabulilitoribacter arenilitoris KCTC 52401.</title>
        <authorList>
            <person name="Oh J.-S."/>
        </authorList>
    </citation>
    <scope>NUCLEOTIDE SEQUENCE</scope>
    <source>
        <strain evidence="8">HMF6543</strain>
    </source>
</reference>
<comment type="caution">
    <text evidence="8">The sequence shown here is derived from an EMBL/GenBank/DDBJ whole genome shotgun (WGS) entry which is preliminary data.</text>
</comment>
<sequence length="249" mass="27286">MAFANPDSDGNIIMPSISQVTSTARMNNPNIIICISLAGGALTTEQAASWSDLIDISANRPLFIEKIVNYVLDNNLDGVDVDLEWSHVTSGYSDFVIELKAALDEHNKLIMVAFPQTLYSNVSNAALDAFDFINIMSYDATGSWQPSNPSQHSSINFSRDGINFWNKTVGTPAEKLTLSVPFYVYNFIDASTAVSFTYSQMVQDNVNNANLDQVGNSYYNGMPTIKSKVNLAHNSGLGGIMIWELGQVF</sequence>
<evidence type="ECO:0000256" key="5">
    <source>
        <dbReference type="RuleBase" id="RU000489"/>
    </source>
</evidence>
<organism evidence="8 9">
    <name type="scientific">Wocania arenilitoris</name>
    <dbReference type="NCBI Taxonomy" id="2044858"/>
    <lineage>
        <taxon>Bacteria</taxon>
        <taxon>Pseudomonadati</taxon>
        <taxon>Bacteroidota</taxon>
        <taxon>Flavobacteriia</taxon>
        <taxon>Flavobacteriales</taxon>
        <taxon>Flavobacteriaceae</taxon>
        <taxon>Wocania</taxon>
    </lineage>
</organism>
<dbReference type="InterPro" id="IPR001579">
    <property type="entry name" value="Glyco_hydro_18_chit_AS"/>
</dbReference>
<dbReference type="SUPFAM" id="SSF51445">
    <property type="entry name" value="(Trans)glycosidases"/>
    <property type="match status" value="1"/>
</dbReference>
<evidence type="ECO:0000256" key="6">
    <source>
        <dbReference type="RuleBase" id="RU004453"/>
    </source>
</evidence>
<evidence type="ECO:0000256" key="4">
    <source>
        <dbReference type="ARBA" id="ARBA00023295"/>
    </source>
</evidence>
<dbReference type="InterPro" id="IPR050314">
    <property type="entry name" value="Glycosyl_Hydrlase_18"/>
</dbReference>
<dbReference type="Pfam" id="PF00704">
    <property type="entry name" value="Glyco_hydro_18"/>
    <property type="match status" value="1"/>
</dbReference>
<dbReference type="GO" id="GO:0005975">
    <property type="term" value="P:carbohydrate metabolic process"/>
    <property type="evidence" value="ECO:0007669"/>
    <property type="project" value="InterPro"/>
</dbReference>
<dbReference type="InterPro" id="IPR017853">
    <property type="entry name" value="GH"/>
</dbReference>
<keyword evidence="4 5" id="KW-0326">Glycosidase</keyword>
<dbReference type="Gene3D" id="3.20.20.80">
    <property type="entry name" value="Glycosidases"/>
    <property type="match status" value="1"/>
</dbReference>
<keyword evidence="3 5" id="KW-0378">Hydrolase</keyword>
<gene>
    <name evidence="8" type="ORF">L3X37_05980</name>
</gene>
<dbReference type="AlphaFoldDB" id="A0AAE3EPT7"/>
<protein>
    <recommendedName>
        <fullName evidence="2">chitinase</fullName>
        <ecNumber evidence="2">3.2.1.14</ecNumber>
    </recommendedName>
</protein>
<dbReference type="InterPro" id="IPR001223">
    <property type="entry name" value="Glyco_hydro18_cat"/>
</dbReference>
<evidence type="ECO:0000256" key="1">
    <source>
        <dbReference type="ARBA" id="ARBA00000822"/>
    </source>
</evidence>
<evidence type="ECO:0000313" key="9">
    <source>
        <dbReference type="Proteomes" id="UP001199795"/>
    </source>
</evidence>
<dbReference type="GO" id="GO:0008843">
    <property type="term" value="F:endochitinase activity"/>
    <property type="evidence" value="ECO:0007669"/>
    <property type="project" value="UniProtKB-EC"/>
</dbReference>
<evidence type="ECO:0000256" key="2">
    <source>
        <dbReference type="ARBA" id="ARBA00012729"/>
    </source>
</evidence>
<comment type="catalytic activity">
    <reaction evidence="1">
        <text>Random endo-hydrolysis of N-acetyl-beta-D-glucosaminide (1-&gt;4)-beta-linkages in chitin and chitodextrins.</text>
        <dbReference type="EC" id="3.2.1.14"/>
    </reaction>
</comment>
<dbReference type="InterPro" id="IPR011583">
    <property type="entry name" value="Chitinase_II/V-like_cat"/>
</dbReference>
<dbReference type="GO" id="GO:0005576">
    <property type="term" value="C:extracellular region"/>
    <property type="evidence" value="ECO:0007669"/>
    <property type="project" value="TreeGrafter"/>
</dbReference>
<evidence type="ECO:0000259" key="7">
    <source>
        <dbReference type="PROSITE" id="PS51910"/>
    </source>
</evidence>
<dbReference type="GO" id="GO:0008061">
    <property type="term" value="F:chitin binding"/>
    <property type="evidence" value="ECO:0007669"/>
    <property type="project" value="InterPro"/>
</dbReference>
<evidence type="ECO:0000256" key="3">
    <source>
        <dbReference type="ARBA" id="ARBA00022801"/>
    </source>
</evidence>
<dbReference type="PANTHER" id="PTHR11177:SF317">
    <property type="entry name" value="CHITINASE 12-RELATED"/>
    <property type="match status" value="1"/>
</dbReference>
<name>A0AAE3EPT7_9FLAO</name>
<dbReference type="RefSeq" id="WP_237239263.1">
    <property type="nucleotide sequence ID" value="NZ_JAKKDU010000005.1"/>
</dbReference>
<feature type="domain" description="GH18" evidence="7">
    <location>
        <begin position="1"/>
        <end position="249"/>
    </location>
</feature>
<dbReference type="EC" id="3.2.1.14" evidence="2"/>
<dbReference type="PANTHER" id="PTHR11177">
    <property type="entry name" value="CHITINASE"/>
    <property type="match status" value="1"/>
</dbReference>
<evidence type="ECO:0000313" key="8">
    <source>
        <dbReference type="EMBL" id="MCF7567914.1"/>
    </source>
</evidence>
<dbReference type="Proteomes" id="UP001199795">
    <property type="component" value="Unassembled WGS sequence"/>
</dbReference>
<dbReference type="SMART" id="SM00636">
    <property type="entry name" value="Glyco_18"/>
    <property type="match status" value="1"/>
</dbReference>
<dbReference type="PROSITE" id="PS01095">
    <property type="entry name" value="GH18_1"/>
    <property type="match status" value="1"/>
</dbReference>
<dbReference type="PROSITE" id="PS51910">
    <property type="entry name" value="GH18_2"/>
    <property type="match status" value="1"/>
</dbReference>
<keyword evidence="9" id="KW-1185">Reference proteome</keyword>
<proteinExistence type="inferred from homology"/>
<dbReference type="GO" id="GO:0006032">
    <property type="term" value="P:chitin catabolic process"/>
    <property type="evidence" value="ECO:0007669"/>
    <property type="project" value="TreeGrafter"/>
</dbReference>
<comment type="similarity">
    <text evidence="6">Belongs to the glycosyl hydrolase 18 family.</text>
</comment>
<dbReference type="Gene3D" id="3.40.5.30">
    <property type="entry name" value="(Trans)glycosidases - domain 2"/>
    <property type="match status" value="1"/>
</dbReference>
<accession>A0AAE3EPT7</accession>
<dbReference type="EMBL" id="JAKKDU010000005">
    <property type="protein sequence ID" value="MCF7567914.1"/>
    <property type="molecule type" value="Genomic_DNA"/>
</dbReference>